<dbReference type="EMBL" id="JAYMYR010000009">
    <property type="protein sequence ID" value="KAK7341517.1"/>
    <property type="molecule type" value="Genomic_DNA"/>
</dbReference>
<gene>
    <name evidence="1" type="ORF">VNO80_24448</name>
</gene>
<organism evidence="1 2">
    <name type="scientific">Phaseolus coccineus</name>
    <name type="common">Scarlet runner bean</name>
    <name type="synonym">Phaseolus multiflorus</name>
    <dbReference type="NCBI Taxonomy" id="3886"/>
    <lineage>
        <taxon>Eukaryota</taxon>
        <taxon>Viridiplantae</taxon>
        <taxon>Streptophyta</taxon>
        <taxon>Embryophyta</taxon>
        <taxon>Tracheophyta</taxon>
        <taxon>Spermatophyta</taxon>
        <taxon>Magnoliopsida</taxon>
        <taxon>eudicotyledons</taxon>
        <taxon>Gunneridae</taxon>
        <taxon>Pentapetalae</taxon>
        <taxon>rosids</taxon>
        <taxon>fabids</taxon>
        <taxon>Fabales</taxon>
        <taxon>Fabaceae</taxon>
        <taxon>Papilionoideae</taxon>
        <taxon>50 kb inversion clade</taxon>
        <taxon>NPAAA clade</taxon>
        <taxon>indigoferoid/millettioid clade</taxon>
        <taxon>Phaseoleae</taxon>
        <taxon>Phaseolus</taxon>
    </lineage>
</organism>
<evidence type="ECO:0000313" key="1">
    <source>
        <dbReference type="EMBL" id="KAK7341517.1"/>
    </source>
</evidence>
<sequence>MCWSKHSEYKGKTVLVESCEKVNREINDTAEDFVVPTSSVADVDPDTIGASGSGEVGKFITAKSSSIYNESDFREANFVGSQKYKVIYFCNRCCKEPTTAAANVASEKPSIATQIETAPNKWQTSHFLPTLCKPE</sequence>
<reference evidence="1 2" key="1">
    <citation type="submission" date="2024-01" db="EMBL/GenBank/DDBJ databases">
        <title>The genomes of 5 underutilized Papilionoideae crops provide insights into root nodulation and disease resistanc.</title>
        <authorList>
            <person name="Jiang F."/>
        </authorList>
    </citation>
    <scope>NUCLEOTIDE SEQUENCE [LARGE SCALE GENOMIC DNA]</scope>
    <source>
        <strain evidence="1">JINMINGXINNONG_FW02</strain>
        <tissue evidence="1">Leaves</tissue>
    </source>
</reference>
<keyword evidence="2" id="KW-1185">Reference proteome</keyword>
<protein>
    <submittedName>
        <fullName evidence="1">Uncharacterized protein</fullName>
    </submittedName>
</protein>
<dbReference type="Proteomes" id="UP001374584">
    <property type="component" value="Unassembled WGS sequence"/>
</dbReference>
<accession>A0AAN9LSU7</accession>
<name>A0AAN9LSU7_PHACN</name>
<dbReference type="AlphaFoldDB" id="A0AAN9LSU7"/>
<comment type="caution">
    <text evidence="1">The sequence shown here is derived from an EMBL/GenBank/DDBJ whole genome shotgun (WGS) entry which is preliminary data.</text>
</comment>
<proteinExistence type="predicted"/>
<evidence type="ECO:0000313" key="2">
    <source>
        <dbReference type="Proteomes" id="UP001374584"/>
    </source>
</evidence>